<dbReference type="GO" id="GO:0005737">
    <property type="term" value="C:cytoplasm"/>
    <property type="evidence" value="ECO:0007669"/>
    <property type="project" value="UniProtKB-SubCell"/>
</dbReference>
<keyword evidence="8" id="KW-0479">Metal-binding</keyword>
<keyword evidence="6" id="KW-0963">Cytoplasm</keyword>
<evidence type="ECO:0000256" key="5">
    <source>
        <dbReference type="ARBA" id="ARBA00015519"/>
    </source>
</evidence>
<sequence>MKICLRYLGDPGCQQGFGQELGVSQATVSRTVDRVVNSIVAQSNEWIKFPTTNHELMEAKRIWQSLYKFPTAIGVIHMGSLKPNRHGDEYINRKGKPTLNVQATCDAREMFTSIDVSWPGSVHDSRIWRNSQTRSQLRTSKSIQQVLELLGDRNTNGQADRDIERWKQPQVQYHVLLTPVTCRVIVSKTAHVAECDRLMVHILSRFPKTSEEWQEIAYNIETRWNFPNCGGSIDGKHLRIVKPANSGSYFFNYKDYHSIVLMALVNADYEFIYVNVGCNGRVSDGGVLEYTKFYDKLIEKKLNLPSNDVTKHNLNFVFVADDAFALHENILKPFPGNNLTKEESIFNYRLSRVRRTVENAFGILANRFRVFHTPINMQPDKIDKIVLAACALHNFLRRSKTSYITRNDVDTEIIDTGDIIRGDWRAERPLDNLQPGYGRNASREAKENRII</sequence>
<dbReference type="GO" id="GO:0005634">
    <property type="term" value="C:nucleus"/>
    <property type="evidence" value="ECO:0007669"/>
    <property type="project" value="UniProtKB-SubCell"/>
</dbReference>
<reference evidence="14" key="1">
    <citation type="submission" date="2022-03" db="EMBL/GenBank/DDBJ databases">
        <authorList>
            <person name="Sayadi A."/>
        </authorList>
    </citation>
    <scope>NUCLEOTIDE SEQUENCE</scope>
</reference>
<evidence type="ECO:0000256" key="11">
    <source>
        <dbReference type="ARBA" id="ARBA00030126"/>
    </source>
</evidence>
<feature type="domain" description="DDE Tnp4" evidence="13">
    <location>
        <begin position="83"/>
        <end position="153"/>
    </location>
</feature>
<dbReference type="AlphaFoldDB" id="A0A9P0LXC4"/>
<dbReference type="Pfam" id="PF13359">
    <property type="entry name" value="DDE_Tnp_4"/>
    <property type="match status" value="2"/>
</dbReference>
<dbReference type="PANTHER" id="PTHR22930">
    <property type="match status" value="1"/>
</dbReference>
<comment type="function">
    <text evidence="12">Transposase-derived protein that may have nuclease activity. Does not have transposase activity.</text>
</comment>
<gene>
    <name evidence="14" type="ORF">ACAOBT_LOCUS27442</name>
</gene>
<evidence type="ECO:0000256" key="6">
    <source>
        <dbReference type="ARBA" id="ARBA00022490"/>
    </source>
</evidence>
<dbReference type="GO" id="GO:0004518">
    <property type="term" value="F:nuclease activity"/>
    <property type="evidence" value="ECO:0007669"/>
    <property type="project" value="UniProtKB-KW"/>
</dbReference>
<keyword evidence="7" id="KW-0540">Nuclease</keyword>
<evidence type="ECO:0000256" key="12">
    <source>
        <dbReference type="ARBA" id="ARBA00045850"/>
    </source>
</evidence>
<dbReference type="InterPro" id="IPR026103">
    <property type="entry name" value="HARBI1_animal"/>
</dbReference>
<keyword evidence="9" id="KW-0378">Hydrolase</keyword>
<dbReference type="PRINTS" id="PR02086">
    <property type="entry name" value="PUTNUCHARBI1"/>
</dbReference>
<evidence type="ECO:0000313" key="15">
    <source>
        <dbReference type="Proteomes" id="UP001152888"/>
    </source>
</evidence>
<evidence type="ECO:0000313" key="14">
    <source>
        <dbReference type="EMBL" id="CAH2003490.1"/>
    </source>
</evidence>
<dbReference type="OrthoDB" id="6751902at2759"/>
<evidence type="ECO:0000256" key="4">
    <source>
        <dbReference type="ARBA" id="ARBA00006958"/>
    </source>
</evidence>
<evidence type="ECO:0000259" key="13">
    <source>
        <dbReference type="Pfam" id="PF13359"/>
    </source>
</evidence>
<evidence type="ECO:0000256" key="8">
    <source>
        <dbReference type="ARBA" id="ARBA00022723"/>
    </source>
</evidence>
<dbReference type="Proteomes" id="UP001152888">
    <property type="component" value="Unassembled WGS sequence"/>
</dbReference>
<comment type="cofactor">
    <cofactor evidence="1">
        <name>a divalent metal cation</name>
        <dbReference type="ChEBI" id="CHEBI:60240"/>
    </cofactor>
</comment>
<comment type="similarity">
    <text evidence="4">Belongs to the HARBI1 family.</text>
</comment>
<keyword evidence="15" id="KW-1185">Reference proteome</keyword>
<evidence type="ECO:0000256" key="1">
    <source>
        <dbReference type="ARBA" id="ARBA00001968"/>
    </source>
</evidence>
<organism evidence="14 15">
    <name type="scientific">Acanthoscelides obtectus</name>
    <name type="common">Bean weevil</name>
    <name type="synonym">Bruchus obtectus</name>
    <dbReference type="NCBI Taxonomy" id="200917"/>
    <lineage>
        <taxon>Eukaryota</taxon>
        <taxon>Metazoa</taxon>
        <taxon>Ecdysozoa</taxon>
        <taxon>Arthropoda</taxon>
        <taxon>Hexapoda</taxon>
        <taxon>Insecta</taxon>
        <taxon>Pterygota</taxon>
        <taxon>Neoptera</taxon>
        <taxon>Endopterygota</taxon>
        <taxon>Coleoptera</taxon>
        <taxon>Polyphaga</taxon>
        <taxon>Cucujiformia</taxon>
        <taxon>Chrysomeloidea</taxon>
        <taxon>Chrysomelidae</taxon>
        <taxon>Bruchinae</taxon>
        <taxon>Bruchini</taxon>
        <taxon>Acanthoscelides</taxon>
    </lineage>
</organism>
<comment type="subcellular location">
    <subcellularLocation>
        <location evidence="3">Cytoplasm</location>
    </subcellularLocation>
    <subcellularLocation>
        <location evidence="2">Nucleus</location>
    </subcellularLocation>
</comment>
<dbReference type="GO" id="GO:0016787">
    <property type="term" value="F:hydrolase activity"/>
    <property type="evidence" value="ECO:0007669"/>
    <property type="project" value="UniProtKB-KW"/>
</dbReference>
<dbReference type="GO" id="GO:0046872">
    <property type="term" value="F:metal ion binding"/>
    <property type="evidence" value="ECO:0007669"/>
    <property type="project" value="UniProtKB-KW"/>
</dbReference>
<evidence type="ECO:0000256" key="9">
    <source>
        <dbReference type="ARBA" id="ARBA00022801"/>
    </source>
</evidence>
<feature type="domain" description="DDE Tnp4" evidence="13">
    <location>
        <begin position="233"/>
        <end position="394"/>
    </location>
</feature>
<evidence type="ECO:0000256" key="2">
    <source>
        <dbReference type="ARBA" id="ARBA00004123"/>
    </source>
</evidence>
<keyword evidence="10" id="KW-0539">Nucleus</keyword>
<dbReference type="InterPro" id="IPR027806">
    <property type="entry name" value="HARBI1_dom"/>
</dbReference>
<protein>
    <recommendedName>
        <fullName evidence="5">Putative nuclease HARBI1</fullName>
    </recommendedName>
    <alternativeName>
        <fullName evidence="11">Harbinger transposase-derived nuclease</fullName>
    </alternativeName>
</protein>
<evidence type="ECO:0000256" key="10">
    <source>
        <dbReference type="ARBA" id="ARBA00023242"/>
    </source>
</evidence>
<evidence type="ECO:0000256" key="3">
    <source>
        <dbReference type="ARBA" id="ARBA00004496"/>
    </source>
</evidence>
<evidence type="ECO:0000256" key="7">
    <source>
        <dbReference type="ARBA" id="ARBA00022722"/>
    </source>
</evidence>
<name>A0A9P0LXC4_ACAOB</name>
<dbReference type="PANTHER" id="PTHR22930:SF284">
    <property type="entry name" value="DDE TNP4 DOMAIN-CONTAINING PROTEIN"/>
    <property type="match status" value="1"/>
</dbReference>
<dbReference type="InterPro" id="IPR045249">
    <property type="entry name" value="HARBI1-like"/>
</dbReference>
<comment type="caution">
    <text evidence="14">The sequence shown here is derived from an EMBL/GenBank/DDBJ whole genome shotgun (WGS) entry which is preliminary data.</text>
</comment>
<accession>A0A9P0LXC4</accession>
<dbReference type="EMBL" id="CAKOFQ010007544">
    <property type="protein sequence ID" value="CAH2003490.1"/>
    <property type="molecule type" value="Genomic_DNA"/>
</dbReference>
<proteinExistence type="inferred from homology"/>